<protein>
    <submittedName>
        <fullName evidence="2">Uncharacterized protein</fullName>
    </submittedName>
</protein>
<dbReference type="Proteomes" id="UP000243904">
    <property type="component" value="Chromosome I"/>
</dbReference>
<dbReference type="EMBL" id="LT629750">
    <property type="protein sequence ID" value="SDS26982.1"/>
    <property type="molecule type" value="Genomic_DNA"/>
</dbReference>
<gene>
    <name evidence="2" type="ORF">SAMN05444158_1537</name>
</gene>
<keyword evidence="3" id="KW-1185">Reference proteome</keyword>
<keyword evidence="1" id="KW-1133">Transmembrane helix</keyword>
<evidence type="ECO:0000313" key="3">
    <source>
        <dbReference type="Proteomes" id="UP000243904"/>
    </source>
</evidence>
<organism evidence="2 3">
    <name type="scientific">Bradyrhizobium canariense</name>
    <dbReference type="NCBI Taxonomy" id="255045"/>
    <lineage>
        <taxon>Bacteria</taxon>
        <taxon>Pseudomonadati</taxon>
        <taxon>Pseudomonadota</taxon>
        <taxon>Alphaproteobacteria</taxon>
        <taxon>Hyphomicrobiales</taxon>
        <taxon>Nitrobacteraceae</taxon>
        <taxon>Bradyrhizobium</taxon>
    </lineage>
</organism>
<sequence>MIVAWTNGVGLVLNMIGVGIVFFFGFPQPPSAIGGLLLEVNNRLPDGRTLGQARKDLQETQKTYRRLSQVGFFFMFAGFVLQLGATIYGAHHG</sequence>
<name>A0A1H1QU08_9BRAD</name>
<keyword evidence="1" id="KW-0472">Membrane</keyword>
<reference evidence="3" key="1">
    <citation type="submission" date="2016-10" db="EMBL/GenBank/DDBJ databases">
        <authorList>
            <person name="Varghese N."/>
            <person name="Submissions S."/>
        </authorList>
    </citation>
    <scope>NUCLEOTIDE SEQUENCE [LARGE SCALE GENOMIC DNA]</scope>
    <source>
        <strain evidence="3">GAS369</strain>
    </source>
</reference>
<accession>A0A1H1QU08</accession>
<feature type="transmembrane region" description="Helical" evidence="1">
    <location>
        <begin position="6"/>
        <end position="26"/>
    </location>
</feature>
<keyword evidence="1" id="KW-0812">Transmembrane</keyword>
<proteinExistence type="predicted"/>
<dbReference type="AlphaFoldDB" id="A0A1H1QU08"/>
<feature type="transmembrane region" description="Helical" evidence="1">
    <location>
        <begin position="70"/>
        <end position="90"/>
    </location>
</feature>
<evidence type="ECO:0000313" key="2">
    <source>
        <dbReference type="EMBL" id="SDS26982.1"/>
    </source>
</evidence>
<evidence type="ECO:0000256" key="1">
    <source>
        <dbReference type="SAM" id="Phobius"/>
    </source>
</evidence>